<name>A0A4R2K7Q0_9PSEU</name>
<dbReference type="OrthoDB" id="4555377at2"/>
<dbReference type="EMBL" id="SLWS01000002">
    <property type="protein sequence ID" value="TCO62385.1"/>
    <property type="molecule type" value="Genomic_DNA"/>
</dbReference>
<dbReference type="AlphaFoldDB" id="A0A4R2K7Q0"/>
<proteinExistence type="predicted"/>
<protein>
    <submittedName>
        <fullName evidence="1">Uncharacterized protein</fullName>
    </submittedName>
</protein>
<gene>
    <name evidence="1" type="ORF">EV192_102523</name>
</gene>
<reference evidence="1 2" key="1">
    <citation type="submission" date="2019-03" db="EMBL/GenBank/DDBJ databases">
        <title>Genomic Encyclopedia of Type Strains, Phase IV (KMG-IV): sequencing the most valuable type-strain genomes for metagenomic binning, comparative biology and taxonomic classification.</title>
        <authorList>
            <person name="Goeker M."/>
        </authorList>
    </citation>
    <scope>NUCLEOTIDE SEQUENCE [LARGE SCALE GENOMIC DNA]</scope>
    <source>
        <strain evidence="1 2">DSM 45934</strain>
    </source>
</reference>
<sequence length="119" mass="12540">MPEPILVSIAAALATKGVQSLYDLVRRKFADRREANAALAAAQGAAPDSAEVIDLADHLASASAEDPTFAEALHREWQSLSVQHVENGSVANEVTVTGNVGNVIQATNIQGGLTLHQHY</sequence>
<evidence type="ECO:0000313" key="1">
    <source>
        <dbReference type="EMBL" id="TCO62385.1"/>
    </source>
</evidence>
<comment type="caution">
    <text evidence="1">The sequence shown here is derived from an EMBL/GenBank/DDBJ whole genome shotgun (WGS) entry which is preliminary data.</text>
</comment>
<keyword evidence="2" id="KW-1185">Reference proteome</keyword>
<organism evidence="1 2">
    <name type="scientific">Actinocrispum wychmicini</name>
    <dbReference type="NCBI Taxonomy" id="1213861"/>
    <lineage>
        <taxon>Bacteria</taxon>
        <taxon>Bacillati</taxon>
        <taxon>Actinomycetota</taxon>
        <taxon>Actinomycetes</taxon>
        <taxon>Pseudonocardiales</taxon>
        <taxon>Pseudonocardiaceae</taxon>
        <taxon>Actinocrispum</taxon>
    </lineage>
</organism>
<dbReference type="RefSeq" id="WP_132114113.1">
    <property type="nucleotide sequence ID" value="NZ_SLWS01000002.1"/>
</dbReference>
<dbReference type="Proteomes" id="UP000295680">
    <property type="component" value="Unassembled WGS sequence"/>
</dbReference>
<accession>A0A4R2K7Q0</accession>
<evidence type="ECO:0000313" key="2">
    <source>
        <dbReference type="Proteomes" id="UP000295680"/>
    </source>
</evidence>